<evidence type="ECO:0000259" key="3">
    <source>
        <dbReference type="PROSITE" id="PS50011"/>
    </source>
</evidence>
<accession>A0ABU9AH02</accession>
<dbReference type="CDD" id="cd14014">
    <property type="entry name" value="STKc_PknB_like"/>
    <property type="match status" value="1"/>
</dbReference>
<feature type="domain" description="Protein kinase" evidence="3">
    <location>
        <begin position="15"/>
        <end position="268"/>
    </location>
</feature>
<dbReference type="EC" id="2.7.11.1" evidence="4"/>
<dbReference type="InterPro" id="IPR000719">
    <property type="entry name" value="Prot_kinase_dom"/>
</dbReference>
<evidence type="ECO:0000256" key="1">
    <source>
        <dbReference type="PROSITE-ProRule" id="PRU10141"/>
    </source>
</evidence>
<evidence type="ECO:0000256" key="2">
    <source>
        <dbReference type="SAM" id="MobiDB-lite"/>
    </source>
</evidence>
<dbReference type="GO" id="GO:0004674">
    <property type="term" value="F:protein serine/threonine kinase activity"/>
    <property type="evidence" value="ECO:0007669"/>
    <property type="project" value="UniProtKB-EC"/>
</dbReference>
<comment type="caution">
    <text evidence="4">The sequence shown here is derived from an EMBL/GenBank/DDBJ whole genome shotgun (WGS) entry which is preliminary data.</text>
</comment>
<dbReference type="Gene3D" id="3.30.200.20">
    <property type="entry name" value="Phosphorylase Kinase, domain 1"/>
    <property type="match status" value="1"/>
</dbReference>
<dbReference type="Pfam" id="PF00069">
    <property type="entry name" value="Pkinase"/>
    <property type="match status" value="1"/>
</dbReference>
<proteinExistence type="predicted"/>
<feature type="region of interest" description="Disordered" evidence="2">
    <location>
        <begin position="241"/>
        <end position="291"/>
    </location>
</feature>
<dbReference type="InterPro" id="IPR053235">
    <property type="entry name" value="Ser_Thr_kinase"/>
</dbReference>
<feature type="binding site" evidence="1">
    <location>
        <position position="44"/>
    </location>
    <ligand>
        <name>ATP</name>
        <dbReference type="ChEBI" id="CHEBI:30616"/>
    </ligand>
</feature>
<organism evidence="4 5">
    <name type="scientific">Pseudonocardia alni subsp. carboxydivorans</name>
    <dbReference type="NCBI Taxonomy" id="415010"/>
    <lineage>
        <taxon>Bacteria</taxon>
        <taxon>Bacillati</taxon>
        <taxon>Actinomycetota</taxon>
        <taxon>Actinomycetes</taxon>
        <taxon>Pseudonocardiales</taxon>
        <taxon>Pseudonocardiaceae</taxon>
        <taxon>Pseudonocardia</taxon>
    </lineage>
</organism>
<keyword evidence="5" id="KW-1185">Reference proteome</keyword>
<dbReference type="InterPro" id="IPR011009">
    <property type="entry name" value="Kinase-like_dom_sf"/>
</dbReference>
<dbReference type="Proteomes" id="UP001367513">
    <property type="component" value="Unassembled WGS sequence"/>
</dbReference>
<evidence type="ECO:0000313" key="4">
    <source>
        <dbReference type="EMBL" id="MEK6465714.1"/>
    </source>
</evidence>
<dbReference type="EMBL" id="JBBPIX010000009">
    <property type="protein sequence ID" value="MEK6465714.1"/>
    <property type="molecule type" value="Genomic_DNA"/>
</dbReference>
<keyword evidence="1" id="KW-0547">Nucleotide-binding</keyword>
<keyword evidence="4" id="KW-0418">Kinase</keyword>
<gene>
    <name evidence="4" type="ORF">WG925_18390</name>
</gene>
<dbReference type="InterPro" id="IPR017441">
    <property type="entry name" value="Protein_kinase_ATP_BS"/>
</dbReference>
<dbReference type="PANTHER" id="PTHR24361">
    <property type="entry name" value="MITOGEN-ACTIVATED KINASE KINASE KINASE"/>
    <property type="match status" value="1"/>
</dbReference>
<sequence length="291" mass="31183">MRSPVPETDVIAGRYILATHVGIGSTATVYRAWDPHEDRVVAVKLFLDRHDADGVDRQCRELRTMAHLDHPGLVRLLGGGVDRGRPFLVAELVEGETLAARLARGPLPVERAVAIGADIASGLAHLHSRGVVHRDVEPANILLCSDTGRARLTDFGIARVLGHSVLTRTDAVLGTAAYLAPEQVAGETVGPSADVHALGLVLLEALTGGREYPGTTVESAVARLHRPPRVPEELPARLHRALSDSTRRRPGDRPAAADLAVGLRYPRRPLDSGETVGPDRRSLRGCRTSPP</sequence>
<feature type="compositionally biased region" description="Basic and acidic residues" evidence="2">
    <location>
        <begin position="241"/>
        <end position="252"/>
    </location>
</feature>
<dbReference type="PANTHER" id="PTHR24361:SF678">
    <property type="entry name" value="SPORULATION-SPECIFIC PROTEIN 1"/>
    <property type="match status" value="1"/>
</dbReference>
<evidence type="ECO:0000313" key="5">
    <source>
        <dbReference type="Proteomes" id="UP001367513"/>
    </source>
</evidence>
<dbReference type="PROSITE" id="PS50011">
    <property type="entry name" value="PROTEIN_KINASE_DOM"/>
    <property type="match status" value="1"/>
</dbReference>
<dbReference type="SUPFAM" id="SSF56112">
    <property type="entry name" value="Protein kinase-like (PK-like)"/>
    <property type="match status" value="1"/>
</dbReference>
<dbReference type="PROSITE" id="PS00107">
    <property type="entry name" value="PROTEIN_KINASE_ATP"/>
    <property type="match status" value="1"/>
</dbReference>
<name>A0ABU9AH02_PSEA5</name>
<protein>
    <submittedName>
        <fullName evidence="4">Serine/threonine-protein kinase</fullName>
        <ecNumber evidence="4">2.7.11.1</ecNumber>
    </submittedName>
</protein>
<keyword evidence="4" id="KW-0808">Transferase</keyword>
<keyword evidence="1" id="KW-0067">ATP-binding</keyword>
<dbReference type="Gene3D" id="1.10.510.10">
    <property type="entry name" value="Transferase(Phosphotransferase) domain 1"/>
    <property type="match status" value="1"/>
</dbReference>
<reference evidence="4 5" key="1">
    <citation type="submission" date="2024-03" db="EMBL/GenBank/DDBJ databases">
        <title>Draft genome sequence of Pseudonocardia carboxydivorans JCM 14827.</title>
        <authorList>
            <person name="Duangmal K."/>
        </authorList>
    </citation>
    <scope>NUCLEOTIDE SEQUENCE [LARGE SCALE GENOMIC DNA]</scope>
    <source>
        <strain evidence="4 5">JCM 14827</strain>
    </source>
</reference>
<dbReference type="RefSeq" id="WP_346104224.1">
    <property type="nucleotide sequence ID" value="NZ_BAAAOD010000031.1"/>
</dbReference>